<proteinExistence type="predicted"/>
<gene>
    <name evidence="1" type="ORF">ACFO0C_01070</name>
</gene>
<dbReference type="RefSeq" id="WP_378064510.1">
    <property type="nucleotide sequence ID" value="NZ_JBHSBL010000002.1"/>
</dbReference>
<protein>
    <submittedName>
        <fullName evidence="1">Uncharacterized protein</fullName>
    </submittedName>
</protein>
<reference evidence="2" key="1">
    <citation type="journal article" date="2019" name="Int. J. Syst. Evol. Microbiol.">
        <title>The Global Catalogue of Microorganisms (GCM) 10K type strain sequencing project: providing services to taxonomists for standard genome sequencing and annotation.</title>
        <authorList>
            <consortium name="The Broad Institute Genomics Platform"/>
            <consortium name="The Broad Institute Genome Sequencing Center for Infectious Disease"/>
            <person name="Wu L."/>
            <person name="Ma J."/>
        </authorList>
    </citation>
    <scope>NUCLEOTIDE SEQUENCE [LARGE SCALE GENOMIC DNA]</scope>
    <source>
        <strain evidence="2">TBRC 5832</strain>
    </source>
</reference>
<evidence type="ECO:0000313" key="2">
    <source>
        <dbReference type="Proteomes" id="UP001595867"/>
    </source>
</evidence>
<keyword evidence="2" id="KW-1185">Reference proteome</keyword>
<sequence>MPRKVLAFVPQHTTTKSRIMALVDKGDGHELDAIATVDWPHEAVTICNMLNSPKRGLEAFSGLWFSLPASVRANLERARDERIDDNDERDFLAPWFITELSTPELPGDGGTIEWAKLFPATQCPAEGCENCDGCPGHAASRGDEPGTNRCGPGGTCRCITDDIDDCGCAFWDVGPRWAAALYSSLHDLADVLVGHAEDLMWGTEGPAVGFPKSLIAQPPKFFVRLAQTCIDLCDVLAQGKVPVPHTIAELLMLDEAARSYLDGHVGGSELEVESMKEEFGHLPEAHGDFELDALWMFQFTDSDWTGIAEADEIYPPNSMNSIFDLLPEATQFPRNQKP</sequence>
<dbReference type="Proteomes" id="UP001595867">
    <property type="component" value="Unassembled WGS sequence"/>
</dbReference>
<organism evidence="1 2">
    <name type="scientific">Actinoplanes subglobosus</name>
    <dbReference type="NCBI Taxonomy" id="1547892"/>
    <lineage>
        <taxon>Bacteria</taxon>
        <taxon>Bacillati</taxon>
        <taxon>Actinomycetota</taxon>
        <taxon>Actinomycetes</taxon>
        <taxon>Micromonosporales</taxon>
        <taxon>Micromonosporaceae</taxon>
        <taxon>Actinoplanes</taxon>
    </lineage>
</organism>
<comment type="caution">
    <text evidence="1">The sequence shown here is derived from an EMBL/GenBank/DDBJ whole genome shotgun (WGS) entry which is preliminary data.</text>
</comment>
<dbReference type="EMBL" id="JBHSBL010000002">
    <property type="protein sequence ID" value="MFC4063503.1"/>
    <property type="molecule type" value="Genomic_DNA"/>
</dbReference>
<accession>A0ABV8IKN1</accession>
<name>A0ABV8IKN1_9ACTN</name>
<evidence type="ECO:0000313" key="1">
    <source>
        <dbReference type="EMBL" id="MFC4063503.1"/>
    </source>
</evidence>